<evidence type="ECO:0000256" key="1">
    <source>
        <dbReference type="ARBA" id="ARBA00004604"/>
    </source>
</evidence>
<keyword evidence="4" id="KW-1185">Reference proteome</keyword>
<name>A0ABI7X6P2_FELCA</name>
<dbReference type="GeneTree" id="ENSGT00390000007279"/>
<dbReference type="PANTHER" id="PTHR12728:SF0">
    <property type="entry name" value="RIBOSOME PRODUCTION FACTOR 2 HOMOLOG"/>
    <property type="match status" value="1"/>
</dbReference>
<evidence type="ECO:0000256" key="2">
    <source>
        <dbReference type="ARBA" id="ARBA00023242"/>
    </source>
</evidence>
<accession>A0ABI7X6P2</accession>
<comment type="subcellular location">
    <subcellularLocation>
        <location evidence="1">Nucleus</location>
        <location evidence="1">Nucleolus</location>
    </subcellularLocation>
</comment>
<reference evidence="3" key="2">
    <citation type="submission" date="2025-08" db="UniProtKB">
        <authorList>
            <consortium name="Ensembl"/>
        </authorList>
    </citation>
    <scope>IDENTIFICATION</scope>
    <source>
        <strain evidence="3">breed Abyssinian</strain>
    </source>
</reference>
<reference evidence="3 4" key="1">
    <citation type="submission" date="2021-02" db="EMBL/GenBank/DDBJ databases">
        <title>Safari Cat Assemblies.</title>
        <authorList>
            <person name="Bredemeyer K.R."/>
            <person name="Murphy W.J."/>
        </authorList>
    </citation>
    <scope>NUCLEOTIDE SEQUENCE [LARGE SCALE GENOMIC DNA]</scope>
</reference>
<evidence type="ECO:0000313" key="4">
    <source>
        <dbReference type="Proteomes" id="UP000823872"/>
    </source>
</evidence>
<dbReference type="PANTHER" id="PTHR12728">
    <property type="entry name" value="BRIX DOMAIN CONTAINING PROTEIN"/>
    <property type="match status" value="1"/>
</dbReference>
<dbReference type="Proteomes" id="UP000823872">
    <property type="component" value="Chromosome D4"/>
</dbReference>
<sequence>SSSFHKIVKDEQQNDNKFSLEARLQKLSENVKNAMLIKGGNANLLVTQVLRDVYALTKPYGILYQKKNITRPCEDQTSLELF</sequence>
<protein>
    <submittedName>
        <fullName evidence="3">Uncharacterized protein</fullName>
    </submittedName>
</protein>
<keyword evidence="2" id="KW-0539">Nucleus</keyword>
<dbReference type="Ensembl" id="ENSFCTT00005027902.1">
    <property type="protein sequence ID" value="ENSFCTP00005018158.1"/>
    <property type="gene ID" value="ENSFCTG00005009984.1"/>
</dbReference>
<reference evidence="3" key="3">
    <citation type="submission" date="2025-09" db="UniProtKB">
        <authorList>
            <consortium name="Ensembl"/>
        </authorList>
    </citation>
    <scope>IDENTIFICATION</scope>
    <source>
        <strain evidence="3">breed Abyssinian</strain>
    </source>
</reference>
<evidence type="ECO:0000313" key="3">
    <source>
        <dbReference type="Ensembl" id="ENSFCTP00005018158.1"/>
    </source>
</evidence>
<organism evidence="3 4">
    <name type="scientific">Felis catus</name>
    <name type="common">Cat</name>
    <name type="synonym">Felis silvestris catus</name>
    <dbReference type="NCBI Taxonomy" id="9685"/>
    <lineage>
        <taxon>Eukaryota</taxon>
        <taxon>Metazoa</taxon>
        <taxon>Chordata</taxon>
        <taxon>Craniata</taxon>
        <taxon>Vertebrata</taxon>
        <taxon>Euteleostomi</taxon>
        <taxon>Mammalia</taxon>
        <taxon>Eutheria</taxon>
        <taxon>Laurasiatheria</taxon>
        <taxon>Carnivora</taxon>
        <taxon>Feliformia</taxon>
        <taxon>Felidae</taxon>
        <taxon>Felinae</taxon>
        <taxon>Felis</taxon>
    </lineage>
</organism>
<proteinExistence type="predicted"/>
<dbReference type="InterPro" id="IPR039770">
    <property type="entry name" value="Rpf2"/>
</dbReference>